<reference evidence="2" key="1">
    <citation type="submission" date="2016-10" db="EMBL/GenBank/DDBJ databases">
        <authorList>
            <person name="Benchimol M."/>
            <person name="Almeida L.G."/>
            <person name="Vasconcelos A.T."/>
            <person name="Perreira-Neves A."/>
            <person name="Rosa I.A."/>
            <person name="Tasca T."/>
            <person name="Bogo M.R."/>
            <person name="de Souza W."/>
        </authorList>
    </citation>
    <scope>NUCLEOTIDE SEQUENCE [LARGE SCALE GENOMIC DNA]</scope>
    <source>
        <strain evidence="2">K</strain>
    </source>
</reference>
<comment type="caution">
    <text evidence="2">The sequence shown here is derived from an EMBL/GenBank/DDBJ whole genome shotgun (WGS) entry which is preliminary data.</text>
</comment>
<dbReference type="PANTHER" id="PTHR47026">
    <property type="entry name" value="PIGMENTOSA GTPASE REGULATOR-LIKE PROTEIN, PUTATIVE-RELATED"/>
    <property type="match status" value="1"/>
</dbReference>
<feature type="region of interest" description="Disordered" evidence="1">
    <location>
        <begin position="1"/>
        <end position="53"/>
    </location>
</feature>
<proteinExistence type="predicted"/>
<feature type="compositionally biased region" description="Basic and acidic residues" evidence="1">
    <location>
        <begin position="208"/>
        <end position="224"/>
    </location>
</feature>
<feature type="compositionally biased region" description="Polar residues" evidence="1">
    <location>
        <begin position="233"/>
        <end position="248"/>
    </location>
</feature>
<feature type="compositionally biased region" description="Polar residues" evidence="1">
    <location>
        <begin position="119"/>
        <end position="128"/>
    </location>
</feature>
<feature type="compositionally biased region" description="Basic and acidic residues" evidence="1">
    <location>
        <begin position="134"/>
        <end position="196"/>
    </location>
</feature>
<keyword evidence="3" id="KW-1185">Reference proteome</keyword>
<sequence>MSEDSQHIDGNAQQDEIHPPENRDSFDRAPRNQSSNIPVQNSMENDDNETHCIDFNREPHRFNFAMSGSRAIQNNSLSIDPNPNIRGSPRVSRRSEPIFDQNQENEEDGNNIQDDLLLNNVSALTNQEEPGEDQENKGDSGNEPNKAESQNESKSENHESENENKKNESENIESENHKSETESNKSESEKNDKENENDNNLINNESESTMKDDEEKKSEIEHQNENNNIEANTYQPKSILFESSSSGYSDELPVDGFTQQYGSQRSSSTRQKRSEEIIISSQDNETIKIDGNSLKDSPRSNYQPQTSPVSRRRQYGLDSLSSFSNADSSALSTDTDDISVSTLNPSDFSENFAPNALNSSEQRYGSKQPQTPTANRNLNSTKNSYNKSNINTPRSARSTRSNRGNNLNNSKASQPQVPILMPPLRVQTKSARKPRYVPPVREEVPEPTQSQLKLMERFMNGESVTDLQPEEYDEIILQLQEARKKRASDHKYKDGQKINNALNLAKNCQLKNQKESRQKEATAEFNEKFEKFKADFQQYDDETVRMKEELKQRLEEQRNNIVESHTFQKKELEEHWTSPTKMRMYNRASNTLAILKKKHKLLLTQARFTEAEEVDQLIKQKIKDEEIIHHEHHQADFDMALSILQAKQKEELNFFDESAQIQIQKLNQNRARLRVGWENQMKRYETRQELLKDSDKLWNAEQFQRRDNANAKMMMRPTQPLGRITAKDIPDQDVPILELPPLNLRENTPKKKKRVKKDDESDI</sequence>
<feature type="compositionally biased region" description="Polar residues" evidence="1">
    <location>
        <begin position="299"/>
        <end position="309"/>
    </location>
</feature>
<dbReference type="RefSeq" id="XP_068348119.1">
    <property type="nucleotide sequence ID" value="XM_068512260.1"/>
</dbReference>
<dbReference type="VEuPathDB" id="TrichDB:TRFO_38792"/>
<accession>A0A1J4J6X0</accession>
<dbReference type="Proteomes" id="UP000179807">
    <property type="component" value="Unassembled WGS sequence"/>
</dbReference>
<dbReference type="EMBL" id="MLAK01001272">
    <property type="protein sequence ID" value="OHS94982.1"/>
    <property type="molecule type" value="Genomic_DNA"/>
</dbReference>
<dbReference type="PANTHER" id="PTHR47026:SF2">
    <property type="entry name" value="FLAGELLAR ASSOCIATED PROTEIN"/>
    <property type="match status" value="1"/>
</dbReference>
<dbReference type="AlphaFoldDB" id="A0A1J4J6X0"/>
<feature type="region of interest" description="Disordered" evidence="1">
    <location>
        <begin position="73"/>
        <end position="417"/>
    </location>
</feature>
<dbReference type="GeneID" id="94846964"/>
<name>A0A1J4J6X0_9EUKA</name>
<evidence type="ECO:0000313" key="2">
    <source>
        <dbReference type="EMBL" id="OHS94982.1"/>
    </source>
</evidence>
<evidence type="ECO:0000313" key="3">
    <source>
        <dbReference type="Proteomes" id="UP000179807"/>
    </source>
</evidence>
<protein>
    <submittedName>
        <fullName evidence="2">Uncharacterized protein</fullName>
    </submittedName>
</protein>
<feature type="compositionally biased region" description="Polar residues" evidence="1">
    <location>
        <begin position="338"/>
        <end position="349"/>
    </location>
</feature>
<feature type="compositionally biased region" description="Basic and acidic residues" evidence="1">
    <location>
        <begin position="15"/>
        <end position="30"/>
    </location>
</feature>
<feature type="compositionally biased region" description="Low complexity" evidence="1">
    <location>
        <begin position="317"/>
        <end position="333"/>
    </location>
</feature>
<evidence type="ECO:0000256" key="1">
    <source>
        <dbReference type="SAM" id="MobiDB-lite"/>
    </source>
</evidence>
<feature type="compositionally biased region" description="Low complexity" evidence="1">
    <location>
        <begin position="198"/>
        <end position="207"/>
    </location>
</feature>
<organism evidence="2 3">
    <name type="scientific">Tritrichomonas foetus</name>
    <dbReference type="NCBI Taxonomy" id="1144522"/>
    <lineage>
        <taxon>Eukaryota</taxon>
        <taxon>Metamonada</taxon>
        <taxon>Parabasalia</taxon>
        <taxon>Tritrichomonadida</taxon>
        <taxon>Tritrichomonadidae</taxon>
        <taxon>Tritrichomonas</taxon>
    </lineage>
</organism>
<feature type="compositionally biased region" description="Polar residues" evidence="1">
    <location>
        <begin position="31"/>
        <end position="43"/>
    </location>
</feature>
<feature type="compositionally biased region" description="Polar residues" evidence="1">
    <location>
        <begin position="356"/>
        <end position="416"/>
    </location>
</feature>
<gene>
    <name evidence="2" type="ORF">TRFO_38792</name>
</gene>
<feature type="region of interest" description="Disordered" evidence="1">
    <location>
        <begin position="737"/>
        <end position="763"/>
    </location>
</feature>